<dbReference type="AlphaFoldDB" id="A0A7C8BQL7"/>
<organism evidence="8 9">
    <name type="scientific">Adlercreutzia muris</name>
    <dbReference type="NCBI Taxonomy" id="1796610"/>
    <lineage>
        <taxon>Bacteria</taxon>
        <taxon>Bacillati</taxon>
        <taxon>Actinomycetota</taxon>
        <taxon>Coriobacteriia</taxon>
        <taxon>Eggerthellales</taxon>
        <taxon>Eggerthellaceae</taxon>
        <taxon>Adlercreutzia</taxon>
    </lineage>
</organism>
<keyword evidence="5 7" id="KW-1133">Transmembrane helix</keyword>
<proteinExistence type="inferred from homology"/>
<reference evidence="8 9" key="1">
    <citation type="submission" date="2019-09" db="EMBL/GenBank/DDBJ databases">
        <title>Whole genome shotgun sequencing (WGS) of Ellagibacter isourolithinifaciens DSM 104140(T) and Adlercreutzia muris DSM 29508(T).</title>
        <authorList>
            <person name="Stoll D.A."/>
            <person name="Danylec N."/>
            <person name="Huch M."/>
        </authorList>
    </citation>
    <scope>NUCLEOTIDE SEQUENCE [LARGE SCALE GENOMIC DNA]</scope>
    <source>
        <strain evidence="8 9">DSM 29508</strain>
    </source>
</reference>
<feature type="transmembrane region" description="Helical" evidence="7">
    <location>
        <begin position="229"/>
        <end position="246"/>
    </location>
</feature>
<gene>
    <name evidence="8" type="ORF">F8D48_07630</name>
</gene>
<dbReference type="PANTHER" id="PTHR34856:SF2">
    <property type="entry name" value="PROTEIN NRFD"/>
    <property type="match status" value="1"/>
</dbReference>
<evidence type="ECO:0000313" key="8">
    <source>
        <dbReference type="EMBL" id="KAB1645899.1"/>
    </source>
</evidence>
<evidence type="ECO:0000256" key="5">
    <source>
        <dbReference type="ARBA" id="ARBA00022989"/>
    </source>
</evidence>
<dbReference type="Gene3D" id="1.20.1630.10">
    <property type="entry name" value="Formate dehydrogenase/DMSO reductase domain"/>
    <property type="match status" value="1"/>
</dbReference>
<feature type="transmembrane region" description="Helical" evidence="7">
    <location>
        <begin position="296"/>
        <end position="319"/>
    </location>
</feature>
<accession>A0A7C8BQL7</accession>
<keyword evidence="6 7" id="KW-0472">Membrane</keyword>
<evidence type="ECO:0000256" key="4">
    <source>
        <dbReference type="ARBA" id="ARBA00022692"/>
    </source>
</evidence>
<dbReference type="EMBL" id="WAJS01000021">
    <property type="protein sequence ID" value="KAB1645899.1"/>
    <property type="molecule type" value="Genomic_DNA"/>
</dbReference>
<evidence type="ECO:0000313" key="9">
    <source>
        <dbReference type="Proteomes" id="UP000479639"/>
    </source>
</evidence>
<comment type="caution">
    <text evidence="8">The sequence shown here is derived from an EMBL/GenBank/DDBJ whole genome shotgun (WGS) entry which is preliminary data.</text>
</comment>
<comment type="subcellular location">
    <subcellularLocation>
        <location evidence="1">Cell membrane</location>
        <topology evidence="1">Multi-pass membrane protein</topology>
    </subcellularLocation>
</comment>
<protein>
    <submittedName>
        <fullName evidence="8">Polysulfide reductase</fullName>
    </submittedName>
</protein>
<feature type="transmembrane region" description="Helical" evidence="7">
    <location>
        <begin position="266"/>
        <end position="284"/>
    </location>
</feature>
<dbReference type="Pfam" id="PF03916">
    <property type="entry name" value="NrfD"/>
    <property type="match status" value="1"/>
</dbReference>
<evidence type="ECO:0000256" key="6">
    <source>
        <dbReference type="ARBA" id="ARBA00023136"/>
    </source>
</evidence>
<keyword evidence="3" id="KW-1003">Cell membrane</keyword>
<feature type="transmembrane region" description="Helical" evidence="7">
    <location>
        <begin position="151"/>
        <end position="173"/>
    </location>
</feature>
<evidence type="ECO:0000256" key="3">
    <source>
        <dbReference type="ARBA" id="ARBA00022475"/>
    </source>
</evidence>
<sequence length="337" mass="34295">MRVHAQSAGRRGRGLFSELAVAYLFFGGAGAGACVVLGVLECANIGRYGALPSGRASGVMRACSSRWARRLRVPHELLSRGWVLCLILLGAGSLCLLADAGRPERAAALWLAPRFSVVTVGAWALLASSVAAAFFAAASNGLGARLRPAPVLAAAIFAVATGFVAAAYTGVLLGSLPSVLAYRTGVLPILFLLSSLSCGAAVVFVAASLVDSRLPFGSALRRLGCADRVIILAEAALLALFVGGQLADGAMRAGASALIAGDGAVLFWVVLVLGGLAAPFVLEWGYPMGDGRVKGLWIAFCILMGAAALRAGVVGLAAFDISQTPELAFQLAAAMPG</sequence>
<dbReference type="InterPro" id="IPR052049">
    <property type="entry name" value="Electron_transfer_protein"/>
</dbReference>
<evidence type="ECO:0000256" key="2">
    <source>
        <dbReference type="ARBA" id="ARBA00008929"/>
    </source>
</evidence>
<feature type="transmembrane region" description="Helical" evidence="7">
    <location>
        <begin position="120"/>
        <end position="139"/>
    </location>
</feature>
<dbReference type="InterPro" id="IPR005614">
    <property type="entry name" value="NrfD-like"/>
</dbReference>
<keyword evidence="9" id="KW-1185">Reference proteome</keyword>
<dbReference type="PROSITE" id="PS51257">
    <property type="entry name" value="PROKAR_LIPOPROTEIN"/>
    <property type="match status" value="1"/>
</dbReference>
<feature type="transmembrane region" description="Helical" evidence="7">
    <location>
        <begin position="20"/>
        <end position="40"/>
    </location>
</feature>
<comment type="similarity">
    <text evidence="2">Belongs to the NrfD family.</text>
</comment>
<dbReference type="Proteomes" id="UP000479639">
    <property type="component" value="Unassembled WGS sequence"/>
</dbReference>
<feature type="transmembrane region" description="Helical" evidence="7">
    <location>
        <begin position="185"/>
        <end position="209"/>
    </location>
</feature>
<dbReference type="PANTHER" id="PTHR34856">
    <property type="entry name" value="PROTEIN NRFD"/>
    <property type="match status" value="1"/>
</dbReference>
<name>A0A7C8BQL7_9ACTN</name>
<dbReference type="GO" id="GO:0005886">
    <property type="term" value="C:plasma membrane"/>
    <property type="evidence" value="ECO:0007669"/>
    <property type="project" value="UniProtKB-SubCell"/>
</dbReference>
<evidence type="ECO:0000256" key="1">
    <source>
        <dbReference type="ARBA" id="ARBA00004651"/>
    </source>
</evidence>
<keyword evidence="4 7" id="KW-0812">Transmembrane</keyword>
<feature type="transmembrane region" description="Helical" evidence="7">
    <location>
        <begin position="77"/>
        <end position="100"/>
    </location>
</feature>
<evidence type="ECO:0000256" key="7">
    <source>
        <dbReference type="SAM" id="Phobius"/>
    </source>
</evidence>